<evidence type="ECO:0000313" key="8">
    <source>
        <dbReference type="Proteomes" id="UP000261032"/>
    </source>
</evidence>
<dbReference type="Gene3D" id="3.40.50.360">
    <property type="match status" value="1"/>
</dbReference>
<evidence type="ECO:0000313" key="7">
    <source>
        <dbReference type="EMBL" id="RGD84305.1"/>
    </source>
</evidence>
<evidence type="ECO:0000313" key="6">
    <source>
        <dbReference type="EMBL" id="MDB7083349.1"/>
    </source>
</evidence>
<evidence type="ECO:0000256" key="1">
    <source>
        <dbReference type="ARBA" id="ARBA00022485"/>
    </source>
</evidence>
<dbReference type="Gene3D" id="3.30.70.20">
    <property type="match status" value="1"/>
</dbReference>
<dbReference type="InterPro" id="IPR017900">
    <property type="entry name" value="4Fe4S_Fe_S_CS"/>
</dbReference>
<reference evidence="7 8" key="1">
    <citation type="submission" date="2018-08" db="EMBL/GenBank/DDBJ databases">
        <title>A genome reference for cultivated species of the human gut microbiota.</title>
        <authorList>
            <person name="Zou Y."/>
            <person name="Xue W."/>
            <person name="Luo G."/>
        </authorList>
    </citation>
    <scope>NUCLEOTIDE SEQUENCE [LARGE SCALE GENOMIC DNA]</scope>
    <source>
        <strain evidence="7 8">OM06-4</strain>
    </source>
</reference>
<dbReference type="GeneID" id="64196171"/>
<dbReference type="InterPro" id="IPR047964">
    <property type="entry name" value="EFR1-like"/>
</dbReference>
<dbReference type="PANTHER" id="PTHR43687:SF1">
    <property type="entry name" value="FERREDOXIN III"/>
    <property type="match status" value="1"/>
</dbReference>
<dbReference type="GO" id="GO:0051539">
    <property type="term" value="F:4 iron, 4 sulfur cluster binding"/>
    <property type="evidence" value="ECO:0007669"/>
    <property type="project" value="UniProtKB-KW"/>
</dbReference>
<keyword evidence="4" id="KW-0411">Iron-sulfur</keyword>
<dbReference type="Proteomes" id="UP000261032">
    <property type="component" value="Unassembled WGS sequence"/>
</dbReference>
<proteinExistence type="predicted"/>
<organism evidence="7 8">
    <name type="scientific">Thomasclavelia ramosa</name>
    <dbReference type="NCBI Taxonomy" id="1547"/>
    <lineage>
        <taxon>Bacteria</taxon>
        <taxon>Bacillati</taxon>
        <taxon>Bacillota</taxon>
        <taxon>Erysipelotrichia</taxon>
        <taxon>Erysipelotrichales</taxon>
        <taxon>Coprobacillaceae</taxon>
        <taxon>Thomasclavelia</taxon>
    </lineage>
</organism>
<evidence type="ECO:0000256" key="4">
    <source>
        <dbReference type="ARBA" id="ARBA00023014"/>
    </source>
</evidence>
<dbReference type="NCBIfam" id="NF038196">
    <property type="entry name" value="ferrodoxin_EFR1"/>
    <property type="match status" value="1"/>
</dbReference>
<gene>
    <name evidence="7" type="ORF">DXB93_11485</name>
    <name evidence="6" type="ORF">PM738_06025</name>
</gene>
<dbReference type="RefSeq" id="WP_008792984.1">
    <property type="nucleotide sequence ID" value="NZ_AP031443.1"/>
</dbReference>
<dbReference type="PANTHER" id="PTHR43687">
    <property type="entry name" value="ADENYLYLSULFATE REDUCTASE, BETA SUBUNIT"/>
    <property type="match status" value="1"/>
</dbReference>
<comment type="caution">
    <text evidence="7">The sequence shown here is derived from an EMBL/GenBank/DDBJ whole genome shotgun (WGS) entry which is preliminary data.</text>
</comment>
<dbReference type="InterPro" id="IPR029039">
    <property type="entry name" value="Flavoprotein-like_sf"/>
</dbReference>
<feature type="domain" description="4Fe-4S ferredoxin-type" evidence="5">
    <location>
        <begin position="206"/>
        <end position="233"/>
    </location>
</feature>
<keyword evidence="3" id="KW-0408">Iron</keyword>
<dbReference type="InterPro" id="IPR026816">
    <property type="entry name" value="Flavodoxin_dom"/>
</dbReference>
<dbReference type="AlphaFoldDB" id="A0A3E3AIZ8"/>
<dbReference type="GO" id="GO:0046872">
    <property type="term" value="F:metal ion binding"/>
    <property type="evidence" value="ECO:0007669"/>
    <property type="project" value="UniProtKB-KW"/>
</dbReference>
<accession>A0A3E3AIZ8</accession>
<keyword evidence="1" id="KW-0004">4Fe-4S</keyword>
<sequence length="251" mass="28522">MILYFSGTGNSRYIAEVINSVIEDKLVSINECLKNNLIVSLEQQYIIVCPTYAWRIPRVVEQFIRTNHFVSGTKIYFIMTCGGDIGNAAKYINRLCNEKNMILMGVGEIVMPENFITMFKAPENPEVIISHGVETALLLAAEIKAGKYFLETKPTFIGRFNSGIVNRLFYPMFVRAKGFHVEDTCIGCGQCIHACPLKNISLVDSRPIWDKHCTQCMACISICPKAAIEYKNKTKGKRRYYLKDSYNKEIK</sequence>
<dbReference type="Pfam" id="PF13187">
    <property type="entry name" value="Fer4_9"/>
    <property type="match status" value="1"/>
</dbReference>
<dbReference type="EMBL" id="JAQLKE010000007">
    <property type="protein sequence ID" value="MDB7083349.1"/>
    <property type="molecule type" value="Genomic_DNA"/>
</dbReference>
<dbReference type="Proteomes" id="UP001211987">
    <property type="component" value="Unassembled WGS sequence"/>
</dbReference>
<name>A0A3E3AIZ8_9FIRM</name>
<dbReference type="SUPFAM" id="SSF54862">
    <property type="entry name" value="4Fe-4S ferredoxins"/>
    <property type="match status" value="1"/>
</dbReference>
<dbReference type="PROSITE" id="PS51379">
    <property type="entry name" value="4FE4S_FER_2"/>
    <property type="match status" value="2"/>
</dbReference>
<dbReference type="Pfam" id="PF12724">
    <property type="entry name" value="Flavodoxin_5"/>
    <property type="match status" value="1"/>
</dbReference>
<dbReference type="InterPro" id="IPR017896">
    <property type="entry name" value="4Fe4S_Fe-S-bd"/>
</dbReference>
<dbReference type="InterPro" id="IPR050572">
    <property type="entry name" value="Fe-S_Ferredoxin"/>
</dbReference>
<protein>
    <submittedName>
        <fullName evidence="7">4Fe-4S dicluster domain-containing protein</fullName>
    </submittedName>
    <submittedName>
        <fullName evidence="6">EFR1 family ferrodoxin</fullName>
    </submittedName>
</protein>
<reference evidence="6" key="2">
    <citation type="submission" date="2023-01" db="EMBL/GenBank/DDBJ databases">
        <title>Human gut microbiome strain richness.</title>
        <authorList>
            <person name="Chen-Liaw A."/>
        </authorList>
    </citation>
    <scope>NUCLEOTIDE SEQUENCE</scope>
    <source>
        <strain evidence="6">1001217st2_G6_1001217B_191108</strain>
    </source>
</reference>
<feature type="domain" description="4Fe-4S ferredoxin-type" evidence="5">
    <location>
        <begin position="176"/>
        <end position="205"/>
    </location>
</feature>
<evidence type="ECO:0000256" key="2">
    <source>
        <dbReference type="ARBA" id="ARBA00022723"/>
    </source>
</evidence>
<dbReference type="SUPFAM" id="SSF52218">
    <property type="entry name" value="Flavoproteins"/>
    <property type="match status" value="1"/>
</dbReference>
<keyword evidence="2" id="KW-0479">Metal-binding</keyword>
<dbReference type="EMBL" id="QUSL01000018">
    <property type="protein sequence ID" value="RGD84305.1"/>
    <property type="molecule type" value="Genomic_DNA"/>
</dbReference>
<evidence type="ECO:0000256" key="3">
    <source>
        <dbReference type="ARBA" id="ARBA00023004"/>
    </source>
</evidence>
<dbReference type="PROSITE" id="PS00198">
    <property type="entry name" value="4FE4S_FER_1"/>
    <property type="match status" value="2"/>
</dbReference>
<evidence type="ECO:0000259" key="5">
    <source>
        <dbReference type="PROSITE" id="PS51379"/>
    </source>
</evidence>